<name>A0A0V0QA95_PSEPJ</name>
<organism evidence="1 2">
    <name type="scientific">Pseudocohnilembus persalinus</name>
    <name type="common">Ciliate</name>
    <dbReference type="NCBI Taxonomy" id="266149"/>
    <lineage>
        <taxon>Eukaryota</taxon>
        <taxon>Sar</taxon>
        <taxon>Alveolata</taxon>
        <taxon>Ciliophora</taxon>
        <taxon>Intramacronucleata</taxon>
        <taxon>Oligohymenophorea</taxon>
        <taxon>Scuticociliatia</taxon>
        <taxon>Philasterida</taxon>
        <taxon>Pseudocohnilembidae</taxon>
        <taxon>Pseudocohnilembus</taxon>
    </lineage>
</organism>
<accession>A0A0V0QA95</accession>
<keyword evidence="2" id="KW-1185">Reference proteome</keyword>
<evidence type="ECO:0000313" key="2">
    <source>
        <dbReference type="Proteomes" id="UP000054937"/>
    </source>
</evidence>
<dbReference type="SUPFAM" id="SSF53474">
    <property type="entry name" value="alpha/beta-Hydrolases"/>
    <property type="match status" value="1"/>
</dbReference>
<reference evidence="1 2" key="1">
    <citation type="journal article" date="2015" name="Sci. Rep.">
        <title>Genome of the facultative scuticociliatosis pathogen Pseudocohnilembus persalinus provides insight into its virulence through horizontal gene transfer.</title>
        <authorList>
            <person name="Xiong J."/>
            <person name="Wang G."/>
            <person name="Cheng J."/>
            <person name="Tian M."/>
            <person name="Pan X."/>
            <person name="Warren A."/>
            <person name="Jiang C."/>
            <person name="Yuan D."/>
            <person name="Miao W."/>
        </authorList>
    </citation>
    <scope>NUCLEOTIDE SEQUENCE [LARGE SCALE GENOMIC DNA]</scope>
    <source>
        <strain evidence="1">36N120E</strain>
    </source>
</reference>
<comment type="caution">
    <text evidence="1">The sequence shown here is derived from an EMBL/GenBank/DDBJ whole genome shotgun (WGS) entry which is preliminary data.</text>
</comment>
<dbReference type="OMA" id="WIDEASH"/>
<proteinExistence type="predicted"/>
<dbReference type="EMBL" id="LDAU01000220">
    <property type="protein sequence ID" value="KRW99155.1"/>
    <property type="molecule type" value="Genomic_DNA"/>
</dbReference>
<dbReference type="InParanoid" id="A0A0V0QA95"/>
<dbReference type="AlphaFoldDB" id="A0A0V0QA95"/>
<dbReference type="Gene3D" id="3.40.50.1820">
    <property type="entry name" value="alpha/beta hydrolase"/>
    <property type="match status" value="1"/>
</dbReference>
<sequence length="568" mass="66725">MKDKMGSQQGSINKFNNEVEKKLQFQHKQIFQGKERKQNYDNSQYNYNDYDQIFLKNQNNPQQQKWEQFQNKLDNLLKQSATNLEKSCHKESLKSSNGFFDNQQNYQNIKQSQNLQFQKQKYLNEEIFAKQNVQQYNDKQYNKNDTQIKEDISNKSVKLSQSIQMLQQKYSQNSNSNTQEDYKDQYNNKLQNKYKQSQMPLNQSCQIQVQEQIDYTNLNKKQVTSRKTSCLLDKKDEKFSCGYQNFENISNYQKNNQHQKQYTFSNNLLSKSKASPKLIHKAKNINLLSNIQENNGLNLKDINKKNNSERIPCFFIPYKGGSNKILLYFHGNSEDLGTCNDQMNLIVQQLKVNILAMEYPSYGVYKGAKPNEEHVLNDAEILYEYLVYGLNIEQKNIIVMGRSLGTGPTIHLSSKYNPSSCILVSPFTSIRGVVKNYIVGGMLKYLINERFNNEQKMKAIQCPICFIHGIKDEEIPYQQSLNLIEKCQNIQYLYLQDNMTHKQFDMVTNILDPIKNFMLKCDIQIEQGQQYVDIFKELQSQKDEQVCQKQQLLFQLKNLNKNVLKIQA</sequence>
<dbReference type="PANTHER" id="PTHR12277:SF197">
    <property type="entry name" value="CHROMOSOME UNDETERMINED SCAFFOLD_38, WHOLE GENOME SHOTGUN SEQUENCE"/>
    <property type="match status" value="1"/>
</dbReference>
<dbReference type="Proteomes" id="UP000054937">
    <property type="component" value="Unassembled WGS sequence"/>
</dbReference>
<dbReference type="OrthoDB" id="10249433at2759"/>
<gene>
    <name evidence="1" type="ORF">PPERSA_07398</name>
</gene>
<dbReference type="PANTHER" id="PTHR12277">
    <property type="entry name" value="ALPHA/BETA HYDROLASE DOMAIN-CONTAINING PROTEIN"/>
    <property type="match status" value="1"/>
</dbReference>
<protein>
    <submittedName>
        <fullName evidence="1">Uncharacterized protein</fullName>
    </submittedName>
</protein>
<evidence type="ECO:0000313" key="1">
    <source>
        <dbReference type="EMBL" id="KRW99155.1"/>
    </source>
</evidence>
<dbReference type="InterPro" id="IPR029058">
    <property type="entry name" value="AB_hydrolase_fold"/>
</dbReference>